<organism evidence="4 5">
    <name type="scientific">Ornithinibacter aureus</name>
    <dbReference type="NCBI Taxonomy" id="622664"/>
    <lineage>
        <taxon>Bacteria</taxon>
        <taxon>Bacillati</taxon>
        <taxon>Actinomycetota</taxon>
        <taxon>Actinomycetes</taxon>
        <taxon>Micrococcales</taxon>
        <taxon>Intrasporangiaceae</taxon>
        <taxon>Ornithinibacter</taxon>
    </lineage>
</organism>
<keyword evidence="1" id="KW-0479">Metal-binding</keyword>
<name>A0ABP8KC96_9MICO</name>
<dbReference type="PANTHER" id="PTHR33542">
    <property type="entry name" value="SIROHYDROCHLORIN FERROCHELATASE, CHLOROPLASTIC"/>
    <property type="match status" value="1"/>
</dbReference>
<dbReference type="CDD" id="cd03416">
    <property type="entry name" value="CbiX_SirB_N"/>
    <property type="match status" value="1"/>
</dbReference>
<dbReference type="InterPro" id="IPR002762">
    <property type="entry name" value="CbiX-like"/>
</dbReference>
<evidence type="ECO:0000256" key="2">
    <source>
        <dbReference type="ARBA" id="ARBA00023239"/>
    </source>
</evidence>
<dbReference type="PANTHER" id="PTHR33542:SF5">
    <property type="entry name" value="FERROCHELATASE CHE1"/>
    <property type="match status" value="1"/>
</dbReference>
<feature type="region of interest" description="Disordered" evidence="3">
    <location>
        <begin position="223"/>
        <end position="269"/>
    </location>
</feature>
<dbReference type="Pfam" id="PF01903">
    <property type="entry name" value="CbiX"/>
    <property type="match status" value="1"/>
</dbReference>
<dbReference type="Gene3D" id="3.40.50.1400">
    <property type="match status" value="2"/>
</dbReference>
<keyword evidence="2" id="KW-0456">Lyase</keyword>
<evidence type="ECO:0000256" key="1">
    <source>
        <dbReference type="ARBA" id="ARBA00022723"/>
    </source>
</evidence>
<dbReference type="Proteomes" id="UP001500390">
    <property type="component" value="Unassembled WGS sequence"/>
</dbReference>
<evidence type="ECO:0000256" key="3">
    <source>
        <dbReference type="SAM" id="MobiDB-lite"/>
    </source>
</evidence>
<protein>
    <submittedName>
        <fullName evidence="4">Sirohydrochlorin chelatase</fullName>
    </submittedName>
</protein>
<keyword evidence="5" id="KW-1185">Reference proteome</keyword>
<feature type="compositionally biased region" description="Basic and acidic residues" evidence="3">
    <location>
        <begin position="260"/>
        <end position="269"/>
    </location>
</feature>
<comment type="caution">
    <text evidence="4">The sequence shown here is derived from an EMBL/GenBank/DDBJ whole genome shotgun (WGS) entry which is preliminary data.</text>
</comment>
<accession>A0ABP8KC96</accession>
<gene>
    <name evidence="4" type="ORF">GCM10023153_33170</name>
</gene>
<reference evidence="5" key="1">
    <citation type="journal article" date="2019" name="Int. J. Syst. Evol. Microbiol.">
        <title>The Global Catalogue of Microorganisms (GCM) 10K type strain sequencing project: providing services to taxonomists for standard genome sequencing and annotation.</title>
        <authorList>
            <consortium name="The Broad Institute Genomics Platform"/>
            <consortium name="The Broad Institute Genome Sequencing Center for Infectious Disease"/>
            <person name="Wu L."/>
            <person name="Ma J."/>
        </authorList>
    </citation>
    <scope>NUCLEOTIDE SEQUENCE [LARGE SCALE GENOMIC DNA]</scope>
    <source>
        <strain evidence="5">JCM 17738</strain>
    </source>
</reference>
<proteinExistence type="predicted"/>
<evidence type="ECO:0000313" key="4">
    <source>
        <dbReference type="EMBL" id="GAA4403271.1"/>
    </source>
</evidence>
<evidence type="ECO:0000313" key="5">
    <source>
        <dbReference type="Proteomes" id="UP001500390"/>
    </source>
</evidence>
<dbReference type="SUPFAM" id="SSF53800">
    <property type="entry name" value="Chelatase"/>
    <property type="match status" value="1"/>
</dbReference>
<dbReference type="InterPro" id="IPR050963">
    <property type="entry name" value="Sirohydro_Cobaltochel/CbiX"/>
</dbReference>
<dbReference type="EMBL" id="BAABFX010000050">
    <property type="protein sequence ID" value="GAA4403271.1"/>
    <property type="molecule type" value="Genomic_DNA"/>
</dbReference>
<sequence>MSAALVVCAHGTRDPAGRATISAVVAAVAARLPDVRVLEAYVDVHGPDVVEVVDGLPEGEGGVVVPLLLAGGYHVHVDIAQAVAARPDVLATAALGPDERLVDIVLDRLRAAGANPGMPVVLVPAGSSDARAQADSAVVVEALARRWSGPVSLGFAAGPQPSAADAVALARGSSRGPVALASYLLAPGFFQRRLEDAGAAVVTGPLAPDERIVDIVIDRYRSATGSAPAEGPQQGGEGTRGEDDDEEVGAQQEQHHRRRDRDETGVDDE</sequence>